<dbReference type="EMBL" id="CM051402">
    <property type="protein sequence ID" value="KAJ4711046.1"/>
    <property type="molecule type" value="Genomic_DNA"/>
</dbReference>
<sequence>MDAYQQSHRYMRPPPPPPSSAADQYHHHNPYFQQQQQPRPPVPPQGHQWFSNQFQYQPSSCHSPSPPPPPPPPSQWAPPPASSAYPPPPPPPYPAHHHHHNNHYPLPPRPQVPPPPPPPPPPQVAQSYPQSNQEWGNPNWAHHHQSWDYAAHNSVQDWAARAKEWANARVAMENQHTQSQFTSVGRSEEQIQFSDQYPQSADFHYVDTQQPPFPASSYQQFPAPAAPAPQPPVAYQQENASISSGLPSYGPDVRLPYSGRDGASAGEANVGFPHQESSHTSPSVHQQEVPSSYSSVTGKKETANQKEHLYRSLPVPISSGQEGQAFAYGNQAANPPNDLSDQPLDFAPRFNQEHDLHLQSSYAAHTESAGPVRGIDPAPALPSVNSWTPPVAPSVAYPPIPPVLPAGPQHDPSIAMASAPGPAAPQFGRFPGQSFQPTMPSASAFGIGAGAALHPTTAFSGDAYGVSGVSERPKKAPVPNWLKEEIIKNKAAITRSSLENPKEETQSIEEEGVHKLSGKSDQADSKSIDSSRSTEEEDDDEDYVEAARTAAINQEIKRILTEVLLKVTDELFDEIATKVLNEDDLSIDGNDNTVSRKVSPPPPAIPAPKASAKVLVAVKAKESEKEGGSERTSSSSPGDVLGLANYASDDDDGDDEIQSSGVPNSRNTVVQQSTMHDAAENGSHVKPEEGNGAQTNSQSDLNKTSTSISKNNNSIAINKLSENRVDKNAYSSDAISVDGGDNECNVDGRKLLDSNSVSKSNETLREKAGMKISTNDNSQSSEMGMKPVKSDRHESKRSSSGKDSVKEVEIGSGADNKGDRNHRRHDERHSRKEKADDRNGSRDRTRDEVAKPEGKAKESKSRKRSTDNVKDGRDAERHHRASTKEGIDRKRERSKEEDTPRHKLANESVRHKRRRSSSISNRGRNSKDDSVSHANDSSDESSDDSKRKQHSRKHNSSPSPVRSKTRQVMRSPHSKHSQRRHSPYSSLEMSRGRRSRSRSRSPGRRQR</sequence>
<protein>
    <submittedName>
        <fullName evidence="1">Cyclin-related, putative isoform 1</fullName>
    </submittedName>
</protein>
<reference evidence="1 2" key="1">
    <citation type="journal article" date="2023" name="Science">
        <title>Complex scaffold remodeling in plant triterpene biosynthesis.</title>
        <authorList>
            <person name="De La Pena R."/>
            <person name="Hodgson H."/>
            <person name="Liu J.C."/>
            <person name="Stephenson M.J."/>
            <person name="Martin A.C."/>
            <person name="Owen C."/>
            <person name="Harkess A."/>
            <person name="Leebens-Mack J."/>
            <person name="Jimenez L.E."/>
            <person name="Osbourn A."/>
            <person name="Sattely E.S."/>
        </authorList>
    </citation>
    <scope>NUCLEOTIDE SEQUENCE [LARGE SCALE GENOMIC DNA]</scope>
    <source>
        <strain evidence="2">cv. JPN11</strain>
        <tissue evidence="1">Leaf</tissue>
    </source>
</reference>
<name>A0ACC1XIS3_MELAZ</name>
<organism evidence="1 2">
    <name type="scientific">Melia azedarach</name>
    <name type="common">Chinaberry tree</name>
    <dbReference type="NCBI Taxonomy" id="155640"/>
    <lineage>
        <taxon>Eukaryota</taxon>
        <taxon>Viridiplantae</taxon>
        <taxon>Streptophyta</taxon>
        <taxon>Embryophyta</taxon>
        <taxon>Tracheophyta</taxon>
        <taxon>Spermatophyta</taxon>
        <taxon>Magnoliopsida</taxon>
        <taxon>eudicotyledons</taxon>
        <taxon>Gunneridae</taxon>
        <taxon>Pentapetalae</taxon>
        <taxon>rosids</taxon>
        <taxon>malvids</taxon>
        <taxon>Sapindales</taxon>
        <taxon>Meliaceae</taxon>
        <taxon>Melia</taxon>
    </lineage>
</organism>
<proteinExistence type="predicted"/>
<keyword evidence="2" id="KW-1185">Reference proteome</keyword>
<evidence type="ECO:0000313" key="1">
    <source>
        <dbReference type="EMBL" id="KAJ4711046.1"/>
    </source>
</evidence>
<accession>A0ACC1XIS3</accession>
<comment type="caution">
    <text evidence="1">The sequence shown here is derived from an EMBL/GenBank/DDBJ whole genome shotgun (WGS) entry which is preliminary data.</text>
</comment>
<evidence type="ECO:0000313" key="2">
    <source>
        <dbReference type="Proteomes" id="UP001164539"/>
    </source>
</evidence>
<gene>
    <name evidence="1" type="ORF">OWV82_017131</name>
</gene>
<dbReference type="Proteomes" id="UP001164539">
    <property type="component" value="Chromosome 9"/>
</dbReference>